<sequence>MVVRRSSCAFCTLRRRRCDGKCLLKPHFPQDGGNGKEKQASKILKVFGADARVRDLVGGCVRALENLAGVLAFYSDQLHVVTNMLSYIKLNPGEYPTPFLVGDDLAQSSQLLQPDDPFLQLLSDQIPNGEVSNEIEIGQAQATFDPPPYRVGDNQAQAPQEFFHFLPVPQLDLSGQIPNDGVDNQIDIGLEPKPNDVDDQIAVGLEPASNDGVDDQIEQEPEPKRRRFI</sequence>
<feature type="region of interest" description="Disordered" evidence="2">
    <location>
        <begin position="205"/>
        <end position="229"/>
    </location>
</feature>
<evidence type="ECO:0000313" key="5">
    <source>
        <dbReference type="Proteomes" id="UP000596660"/>
    </source>
</evidence>
<proteinExistence type="inferred from homology"/>
<dbReference type="Proteomes" id="UP000596660">
    <property type="component" value="Unplaced"/>
</dbReference>
<evidence type="ECO:0000313" key="4">
    <source>
        <dbReference type="EnsemblPlants" id="AUR62009137-RA:cds"/>
    </source>
</evidence>
<reference evidence="4" key="1">
    <citation type="journal article" date="2017" name="Nature">
        <title>The genome of Chenopodium quinoa.</title>
        <authorList>
            <person name="Jarvis D.E."/>
            <person name="Ho Y.S."/>
            <person name="Lightfoot D.J."/>
            <person name="Schmoeckel S.M."/>
            <person name="Li B."/>
            <person name="Borm T.J.A."/>
            <person name="Ohyanagi H."/>
            <person name="Mineta K."/>
            <person name="Michell C.T."/>
            <person name="Saber N."/>
            <person name="Kharbatia N.M."/>
            <person name="Rupper R.R."/>
            <person name="Sharp A.R."/>
            <person name="Dally N."/>
            <person name="Boughton B.A."/>
            <person name="Woo Y.H."/>
            <person name="Gao G."/>
            <person name="Schijlen E.G.W.M."/>
            <person name="Guo X."/>
            <person name="Momin A.A."/>
            <person name="Negrao S."/>
            <person name="Al-Babili S."/>
            <person name="Gehring C."/>
            <person name="Roessner U."/>
            <person name="Jung C."/>
            <person name="Murphy K."/>
            <person name="Arold S.T."/>
            <person name="Gojobori T."/>
            <person name="van der Linden C.G."/>
            <person name="van Loo E.N."/>
            <person name="Jellen E.N."/>
            <person name="Maughan P.J."/>
            <person name="Tester M."/>
        </authorList>
    </citation>
    <scope>NUCLEOTIDE SEQUENCE [LARGE SCALE GENOMIC DNA]</scope>
    <source>
        <strain evidence="4">cv. PI 614886</strain>
    </source>
</reference>
<organism evidence="4 5">
    <name type="scientific">Chenopodium quinoa</name>
    <name type="common">Quinoa</name>
    <dbReference type="NCBI Taxonomy" id="63459"/>
    <lineage>
        <taxon>Eukaryota</taxon>
        <taxon>Viridiplantae</taxon>
        <taxon>Streptophyta</taxon>
        <taxon>Embryophyta</taxon>
        <taxon>Tracheophyta</taxon>
        <taxon>Spermatophyta</taxon>
        <taxon>Magnoliopsida</taxon>
        <taxon>eudicotyledons</taxon>
        <taxon>Gunneridae</taxon>
        <taxon>Pentapetalae</taxon>
        <taxon>Caryophyllales</taxon>
        <taxon>Chenopodiaceae</taxon>
        <taxon>Chenopodioideae</taxon>
        <taxon>Atripliceae</taxon>
        <taxon>Chenopodium</taxon>
    </lineage>
</organism>
<accession>A0A803LB98</accession>
<dbReference type="PROSITE" id="PS50891">
    <property type="entry name" value="LOB"/>
    <property type="match status" value="1"/>
</dbReference>
<feature type="domain" description="LOB" evidence="3">
    <location>
        <begin position="6"/>
        <end position="112"/>
    </location>
</feature>
<dbReference type="InterPro" id="IPR004883">
    <property type="entry name" value="LOB"/>
</dbReference>
<name>A0A803LB98_CHEQI</name>
<dbReference type="EnsemblPlants" id="AUR62009137-RA">
    <property type="protein sequence ID" value="AUR62009137-RA:cds"/>
    <property type="gene ID" value="AUR62009137"/>
</dbReference>
<dbReference type="Pfam" id="PF03195">
    <property type="entry name" value="LOB"/>
    <property type="match status" value="1"/>
</dbReference>
<protein>
    <recommendedName>
        <fullName evidence="3">LOB domain-containing protein</fullName>
    </recommendedName>
</protein>
<keyword evidence="5" id="KW-1185">Reference proteome</keyword>
<dbReference type="Gramene" id="AUR62009137-RA">
    <property type="protein sequence ID" value="AUR62009137-RA:cds"/>
    <property type="gene ID" value="AUR62009137"/>
</dbReference>
<comment type="similarity">
    <text evidence="1">Belongs to the LOB domain-containing protein family.</text>
</comment>
<evidence type="ECO:0000259" key="3">
    <source>
        <dbReference type="PROSITE" id="PS50891"/>
    </source>
</evidence>
<dbReference type="AlphaFoldDB" id="A0A803LB98"/>
<reference evidence="4" key="2">
    <citation type="submission" date="2021-03" db="UniProtKB">
        <authorList>
            <consortium name="EnsemblPlants"/>
        </authorList>
    </citation>
    <scope>IDENTIFICATION</scope>
</reference>
<evidence type="ECO:0000256" key="2">
    <source>
        <dbReference type="SAM" id="MobiDB-lite"/>
    </source>
</evidence>
<evidence type="ECO:0000256" key="1">
    <source>
        <dbReference type="ARBA" id="ARBA00005474"/>
    </source>
</evidence>